<keyword evidence="3" id="KW-1185">Reference proteome</keyword>
<evidence type="ECO:0000256" key="1">
    <source>
        <dbReference type="SAM" id="MobiDB-lite"/>
    </source>
</evidence>
<comment type="caution">
    <text evidence="2">The sequence shown here is derived from an EMBL/GenBank/DDBJ whole genome shotgun (WGS) entry which is preliminary data.</text>
</comment>
<dbReference type="EMBL" id="WHJE01000029">
    <property type="protein sequence ID" value="KAE8764547.1"/>
    <property type="molecule type" value="Genomic_DNA"/>
</dbReference>
<dbReference type="SUPFAM" id="SSF53756">
    <property type="entry name" value="UDP-Glycosyltransferase/glycogen phosphorylase"/>
    <property type="match status" value="1"/>
</dbReference>
<proteinExistence type="predicted"/>
<dbReference type="Gene3D" id="3.40.50.2000">
    <property type="entry name" value="Glycogen Phosphorylase B"/>
    <property type="match status" value="1"/>
</dbReference>
<accession>A0A7J5UQG6</accession>
<name>A0A7J5UQG6_9MICO</name>
<keyword evidence="2" id="KW-0808">Transferase</keyword>
<dbReference type="RefSeq" id="WP_152201580.1">
    <property type="nucleotide sequence ID" value="NZ_VUKF01000007.1"/>
</dbReference>
<evidence type="ECO:0000313" key="2">
    <source>
        <dbReference type="EMBL" id="KAE8764547.1"/>
    </source>
</evidence>
<reference evidence="2 3" key="1">
    <citation type="submission" date="2019-10" db="EMBL/GenBank/DDBJ databases">
        <title>Georgenia wutianyii sp. nov. and Georgenia yuyongxinii sp. nov. isolated from plateau pika (Ochotona curzoniae) in the Qinghai-Tibet plateau of China.</title>
        <authorList>
            <person name="Tian Z."/>
        </authorList>
    </citation>
    <scope>NUCLEOTIDE SEQUENCE [LARGE SCALE GENOMIC DNA]</scope>
    <source>
        <strain evidence="2 3">DSM 21501</strain>
    </source>
</reference>
<sequence length="573" mass="61603">MIDTLLSEVQAAYPDRDVALTLTEDGVAAVQAVGTAWLVAAVRALEVAYPGRGYELTLKVDGNEPMPAGVRLDPATAGALFAGQGGAGRLSLSAPHRHRGAKTTADPVSRVLQVPRAELLQAEGDLHFIAPTDPVRRLAGRLYSRLYRRAPVALDTWRQSRNNTAPAARSPMVPKAQALRGARTAPATRGRAGTAGGTTRRPAVWVAMHWLESGGAESWAFRSAEIARDTGLEVVITVDRSAPQRALAKALAITPYVYLAANTLDEEDWGPFLHGLLAAHDVRHVHIHHSARAYGFLPELRHLAPRAAVMDSVHIVEHRTGGFVRQSLELSHLIDVHHVISPALRDLYLLDARVAPGKVAYRPLTDLAGVGAAADGAQGGEPVLAESTARGEGPLRVGFLGRLAPQKRPFLFVELARRLHKAHPGSFSFLMQGSGALGGFVDEQIARAGLGGVIERREWGPAEQFFADVDVLVVSSDNEGLTLTTLEADQHDVLVLSADVGSQRSVIPPLMLVPRAPRGFLTGARRALERLAVDRGARARVRADQRRLLQGLCATEPAGQYLTTYYAPEKEQA</sequence>
<dbReference type="AlphaFoldDB" id="A0A7J5UQG6"/>
<dbReference type="Proteomes" id="UP000451860">
    <property type="component" value="Unassembled WGS sequence"/>
</dbReference>
<dbReference type="GO" id="GO:0016740">
    <property type="term" value="F:transferase activity"/>
    <property type="evidence" value="ECO:0007669"/>
    <property type="project" value="UniProtKB-KW"/>
</dbReference>
<dbReference type="Pfam" id="PF13692">
    <property type="entry name" value="Glyco_trans_1_4"/>
    <property type="match status" value="1"/>
</dbReference>
<feature type="compositionally biased region" description="Low complexity" evidence="1">
    <location>
        <begin position="180"/>
        <end position="198"/>
    </location>
</feature>
<protein>
    <submittedName>
        <fullName evidence="2">Glycosyltransferase</fullName>
    </submittedName>
</protein>
<organism evidence="2 3">
    <name type="scientific">Georgenia thermotolerans</name>
    <dbReference type="NCBI Taxonomy" id="527326"/>
    <lineage>
        <taxon>Bacteria</taxon>
        <taxon>Bacillati</taxon>
        <taxon>Actinomycetota</taxon>
        <taxon>Actinomycetes</taxon>
        <taxon>Micrococcales</taxon>
        <taxon>Bogoriellaceae</taxon>
        <taxon>Georgenia</taxon>
    </lineage>
</organism>
<gene>
    <name evidence="2" type="ORF">GB883_08365</name>
</gene>
<dbReference type="OrthoDB" id="506201at2"/>
<evidence type="ECO:0000313" key="3">
    <source>
        <dbReference type="Proteomes" id="UP000451860"/>
    </source>
</evidence>
<feature type="region of interest" description="Disordered" evidence="1">
    <location>
        <begin position="164"/>
        <end position="198"/>
    </location>
</feature>